<gene>
    <name evidence="1" type="ORF">QCA50_011755</name>
</gene>
<protein>
    <submittedName>
        <fullName evidence="1">Uncharacterized protein</fullName>
    </submittedName>
</protein>
<reference evidence="1 2" key="1">
    <citation type="submission" date="2022-09" db="EMBL/GenBank/DDBJ databases">
        <authorList>
            <person name="Palmer J.M."/>
        </authorList>
    </citation>
    <scope>NUCLEOTIDE SEQUENCE [LARGE SCALE GENOMIC DNA]</scope>
    <source>
        <strain evidence="1 2">DSM 7382</strain>
    </source>
</reference>
<evidence type="ECO:0000313" key="1">
    <source>
        <dbReference type="EMBL" id="KAK7684921.1"/>
    </source>
</evidence>
<sequence>MLTVEGGRDLTEVHLGSDSPIIPSHATITSTQLSLSTQLTHPYSIATSTEVLADLDGAIFRFSKNTSI</sequence>
<comment type="caution">
    <text evidence="1">The sequence shown here is derived from an EMBL/GenBank/DDBJ whole genome shotgun (WGS) entry which is preliminary data.</text>
</comment>
<organism evidence="1 2">
    <name type="scientific">Cerrena zonata</name>
    <dbReference type="NCBI Taxonomy" id="2478898"/>
    <lineage>
        <taxon>Eukaryota</taxon>
        <taxon>Fungi</taxon>
        <taxon>Dikarya</taxon>
        <taxon>Basidiomycota</taxon>
        <taxon>Agaricomycotina</taxon>
        <taxon>Agaricomycetes</taxon>
        <taxon>Polyporales</taxon>
        <taxon>Cerrenaceae</taxon>
        <taxon>Cerrena</taxon>
    </lineage>
</organism>
<proteinExistence type="predicted"/>
<dbReference type="Proteomes" id="UP001385951">
    <property type="component" value="Unassembled WGS sequence"/>
</dbReference>
<keyword evidence="2" id="KW-1185">Reference proteome</keyword>
<dbReference type="EMBL" id="JASBNA010000022">
    <property type="protein sequence ID" value="KAK7684921.1"/>
    <property type="molecule type" value="Genomic_DNA"/>
</dbReference>
<dbReference type="AlphaFoldDB" id="A0AAW0FVM1"/>
<accession>A0AAW0FVM1</accession>
<name>A0AAW0FVM1_9APHY</name>
<evidence type="ECO:0000313" key="2">
    <source>
        <dbReference type="Proteomes" id="UP001385951"/>
    </source>
</evidence>